<evidence type="ECO:0000256" key="8">
    <source>
        <dbReference type="RuleBase" id="RU000682"/>
    </source>
</evidence>
<dbReference type="GO" id="GO:0003677">
    <property type="term" value="F:DNA binding"/>
    <property type="evidence" value="ECO:0007669"/>
    <property type="project" value="UniProtKB-UniRule"/>
</dbReference>
<keyword evidence="7 8" id="KW-0371">Homeobox</keyword>
<keyword evidence="4" id="KW-0805">Transcription regulation</keyword>
<keyword evidence="1" id="KW-0217">Developmental protein</keyword>
<dbReference type="GO" id="GO:0030154">
    <property type="term" value="P:cell differentiation"/>
    <property type="evidence" value="ECO:0007669"/>
    <property type="project" value="UniProtKB-KW"/>
</dbReference>
<sequence>MMDGRLLEHPHAQFGGSLGGVVGFPYPLGHHHVYELAGHQLQSAAAAASVPFSIDGLLGGSCAAAASVVNPTPLLPAACGVGGDGQPFKLSDSGDPDKESPGCKRRRTRTNFTGWQLEELEKAFNESHYPDVFMREALALRLDLVESRVQVKTRRRSRICHPDPRLWARRDAFVPGGEISSPCRGPASRSPAGEEWRGGGSRARPLTDSGVGNCPPKAWAA</sequence>
<feature type="region of interest" description="Disordered" evidence="9">
    <location>
        <begin position="87"/>
        <end position="107"/>
    </location>
</feature>
<dbReference type="InterPro" id="IPR009057">
    <property type="entry name" value="Homeodomain-like_sf"/>
</dbReference>
<dbReference type="CDD" id="cd00086">
    <property type="entry name" value="homeodomain"/>
    <property type="match status" value="1"/>
</dbReference>
<feature type="domain" description="Homeobox" evidence="10">
    <location>
        <begin position="103"/>
        <end position="156"/>
    </location>
</feature>
<reference evidence="11" key="1">
    <citation type="submission" date="2014-09" db="EMBL/GenBank/DDBJ databases">
        <title>UNCX: a novel homeobox gene in acute myeloid leukemia.</title>
        <authorList>
            <person name="Daniele G."/>
            <person name="Iacobucci I."/>
            <person name="Lonoce A."/>
            <person name="Perricone M."/>
            <person name="Lomiento M."/>
            <person name="Atene C.G."/>
            <person name="Marasco E."/>
            <person name="Mantovani V."/>
            <person name="Quentmeier H."/>
            <person name="Drexler H.G."/>
            <person name="Palumbo O."/>
            <person name="Carella M."/>
            <person name="Palazzo A."/>
            <person name="Ottaviani E."/>
            <person name="Baldazzi C."/>
            <person name="Testoni N."/>
            <person name="Vento R."/>
            <person name="Ferrari S."/>
            <person name="Martinelli G."/>
            <person name="Storlazzi C.T."/>
        </authorList>
    </citation>
    <scope>NUCLEOTIDE SEQUENCE</scope>
</reference>
<keyword evidence="2" id="KW-0221">Differentiation</keyword>
<dbReference type="OrthoDB" id="6159439at2759"/>
<evidence type="ECO:0000256" key="9">
    <source>
        <dbReference type="SAM" id="MobiDB-lite"/>
    </source>
</evidence>
<evidence type="ECO:0000256" key="4">
    <source>
        <dbReference type="ARBA" id="ARBA00023015"/>
    </source>
</evidence>
<comment type="similarity">
    <text evidence="6">Belongs to the paired homeobox family. Unc-4 subfamily.</text>
</comment>
<name>A0A0A7EP75_HUMAN</name>
<feature type="DNA-binding region" description="Homeobox" evidence="7">
    <location>
        <begin position="105"/>
        <end position="157"/>
    </location>
</feature>
<evidence type="ECO:0000256" key="2">
    <source>
        <dbReference type="ARBA" id="ARBA00022782"/>
    </source>
</evidence>
<evidence type="ECO:0000256" key="3">
    <source>
        <dbReference type="ARBA" id="ARBA00022902"/>
    </source>
</evidence>
<protein>
    <submittedName>
        <fullName evidence="11">Truncated UNCX homeobox protein transcript variant 2</fullName>
    </submittedName>
</protein>
<dbReference type="InterPro" id="IPR001356">
    <property type="entry name" value="HD"/>
</dbReference>
<dbReference type="EMBL" id="KM587718">
    <property type="protein sequence ID" value="AIY68498.1"/>
    <property type="molecule type" value="mRNA"/>
</dbReference>
<proteinExistence type="evidence at transcript level"/>
<keyword evidence="7 8" id="KW-0238">DNA-binding</keyword>
<accession>A0A0A7EP75</accession>
<keyword evidence="7 8" id="KW-0539">Nucleus</keyword>
<gene>
    <name evidence="11" type="primary">UNCX</name>
</gene>
<dbReference type="Pfam" id="PF00046">
    <property type="entry name" value="Homeodomain"/>
    <property type="match status" value="1"/>
</dbReference>
<evidence type="ECO:0000256" key="6">
    <source>
        <dbReference type="ARBA" id="ARBA00038351"/>
    </source>
</evidence>
<dbReference type="Gene3D" id="1.10.10.60">
    <property type="entry name" value="Homeodomain-like"/>
    <property type="match status" value="1"/>
</dbReference>
<evidence type="ECO:0000256" key="7">
    <source>
        <dbReference type="PROSITE-ProRule" id="PRU00108"/>
    </source>
</evidence>
<dbReference type="AlphaFoldDB" id="A0A0A7EP75"/>
<evidence type="ECO:0000259" key="10">
    <source>
        <dbReference type="PROSITE" id="PS50071"/>
    </source>
</evidence>
<dbReference type="PROSITE" id="PS50071">
    <property type="entry name" value="HOMEOBOX_2"/>
    <property type="match status" value="1"/>
</dbReference>
<dbReference type="GO" id="GO:0005634">
    <property type="term" value="C:nucleus"/>
    <property type="evidence" value="ECO:0007669"/>
    <property type="project" value="UniProtKB-SubCell"/>
</dbReference>
<dbReference type="PANTHER" id="PTHR46799">
    <property type="entry name" value="HOMEOBOX PROTEIN UNC-4 HOMOLOG"/>
    <property type="match status" value="1"/>
</dbReference>
<evidence type="ECO:0000256" key="1">
    <source>
        <dbReference type="ARBA" id="ARBA00022473"/>
    </source>
</evidence>
<keyword evidence="3" id="KW-0524">Neurogenesis</keyword>
<dbReference type="SUPFAM" id="SSF46689">
    <property type="entry name" value="Homeodomain-like"/>
    <property type="match status" value="1"/>
</dbReference>
<dbReference type="SMR" id="A0A0A7EP75"/>
<keyword evidence="5" id="KW-0804">Transcription</keyword>
<dbReference type="GO" id="GO:0007399">
    <property type="term" value="P:nervous system development"/>
    <property type="evidence" value="ECO:0007669"/>
    <property type="project" value="UniProtKB-KW"/>
</dbReference>
<dbReference type="PeptideAtlas" id="A0A0A7EP75"/>
<comment type="subcellular location">
    <subcellularLocation>
        <location evidence="7 8">Nucleus</location>
    </subcellularLocation>
</comment>
<organism evidence="11">
    <name type="scientific">Homo sapiens</name>
    <name type="common">Human</name>
    <dbReference type="NCBI Taxonomy" id="9606"/>
    <lineage>
        <taxon>Eukaryota</taxon>
        <taxon>Metazoa</taxon>
        <taxon>Chordata</taxon>
        <taxon>Craniata</taxon>
        <taxon>Vertebrata</taxon>
        <taxon>Euteleostomi</taxon>
        <taxon>Mammalia</taxon>
        <taxon>Eutheria</taxon>
        <taxon>Euarchontoglires</taxon>
        <taxon>Primates</taxon>
        <taxon>Haplorrhini</taxon>
        <taxon>Catarrhini</taxon>
        <taxon>Hominidae</taxon>
        <taxon>Homo</taxon>
    </lineage>
</organism>
<dbReference type="SMART" id="SM00389">
    <property type="entry name" value="HOX"/>
    <property type="match status" value="1"/>
</dbReference>
<dbReference type="PANTHER" id="PTHR46799:SF1">
    <property type="entry name" value="HOMEOBOX PROTEIN UNC-4 HOMOLOG"/>
    <property type="match status" value="1"/>
</dbReference>
<evidence type="ECO:0000313" key="11">
    <source>
        <dbReference type="EMBL" id="AIY68498.1"/>
    </source>
</evidence>
<feature type="region of interest" description="Disordered" evidence="9">
    <location>
        <begin position="178"/>
        <end position="221"/>
    </location>
</feature>
<evidence type="ECO:0000256" key="5">
    <source>
        <dbReference type="ARBA" id="ARBA00023163"/>
    </source>
</evidence>